<sequence length="330" mass="37423">MTTTNIRIPLAEHADADADKWNMSWESLFGGIVFISPQFCFVDMVNRNEIYGLKNTLASYPHLLSNTCDAQYYLTLDARQCFDEHDFEARWLAASPEERSPHVLGALAAVCSKSQNLNMARVYCRGELRIWPLCNEPEMFFDLLRSAMLDDIDATAIPKQPKYIMHSSWDEVLAGDEADDLREVTKAGLMLLRTKLICYVFDFILRSFCSLETPILTASYVDPILERESHEPVASVASIRERTVERRPSCSYLRCLKLAPADGSVIFNRCGRCFSQIRRQGFYCSRECQVADWKLRHKKTCGKTPTFDDVSTLPEYPAAGVLAAAVPVFL</sequence>
<dbReference type="GO" id="GO:0008270">
    <property type="term" value="F:zinc ion binding"/>
    <property type="evidence" value="ECO:0007669"/>
    <property type="project" value="UniProtKB-KW"/>
</dbReference>
<gene>
    <name evidence="5" type="ORF">FB45DRAFT_923690</name>
</gene>
<evidence type="ECO:0000256" key="2">
    <source>
        <dbReference type="ARBA" id="ARBA00022771"/>
    </source>
</evidence>
<proteinExistence type="predicted"/>
<name>A0AAD7BLP1_9AGAR</name>
<dbReference type="SUPFAM" id="SSF144232">
    <property type="entry name" value="HIT/MYND zinc finger-like"/>
    <property type="match status" value="1"/>
</dbReference>
<dbReference type="InterPro" id="IPR002893">
    <property type="entry name" value="Znf_MYND"/>
</dbReference>
<feature type="domain" description="MYND-type" evidence="4">
    <location>
        <begin position="265"/>
        <end position="301"/>
    </location>
</feature>
<evidence type="ECO:0000313" key="5">
    <source>
        <dbReference type="EMBL" id="KAJ7624554.1"/>
    </source>
</evidence>
<accession>A0AAD7BLP1</accession>
<evidence type="ECO:0000313" key="6">
    <source>
        <dbReference type="Proteomes" id="UP001221142"/>
    </source>
</evidence>
<protein>
    <recommendedName>
        <fullName evidence="4">MYND-type domain-containing protein</fullName>
    </recommendedName>
</protein>
<dbReference type="AlphaFoldDB" id="A0AAD7BLP1"/>
<keyword evidence="1" id="KW-0479">Metal-binding</keyword>
<dbReference type="Gene3D" id="6.10.140.2220">
    <property type="match status" value="1"/>
</dbReference>
<dbReference type="EMBL" id="JARKIF010000013">
    <property type="protein sequence ID" value="KAJ7624554.1"/>
    <property type="molecule type" value="Genomic_DNA"/>
</dbReference>
<evidence type="ECO:0000256" key="3">
    <source>
        <dbReference type="ARBA" id="ARBA00022833"/>
    </source>
</evidence>
<keyword evidence="2" id="KW-0863">Zinc-finger</keyword>
<organism evidence="5 6">
    <name type="scientific">Roridomyces roridus</name>
    <dbReference type="NCBI Taxonomy" id="1738132"/>
    <lineage>
        <taxon>Eukaryota</taxon>
        <taxon>Fungi</taxon>
        <taxon>Dikarya</taxon>
        <taxon>Basidiomycota</taxon>
        <taxon>Agaricomycotina</taxon>
        <taxon>Agaricomycetes</taxon>
        <taxon>Agaricomycetidae</taxon>
        <taxon>Agaricales</taxon>
        <taxon>Marasmiineae</taxon>
        <taxon>Mycenaceae</taxon>
        <taxon>Roridomyces</taxon>
    </lineage>
</organism>
<dbReference type="Pfam" id="PF01753">
    <property type="entry name" value="zf-MYND"/>
    <property type="match status" value="1"/>
</dbReference>
<evidence type="ECO:0000256" key="1">
    <source>
        <dbReference type="ARBA" id="ARBA00022723"/>
    </source>
</evidence>
<comment type="caution">
    <text evidence="5">The sequence shown here is derived from an EMBL/GenBank/DDBJ whole genome shotgun (WGS) entry which is preliminary data.</text>
</comment>
<keyword evidence="3" id="KW-0862">Zinc</keyword>
<evidence type="ECO:0000259" key="4">
    <source>
        <dbReference type="Pfam" id="PF01753"/>
    </source>
</evidence>
<dbReference type="Proteomes" id="UP001221142">
    <property type="component" value="Unassembled WGS sequence"/>
</dbReference>
<keyword evidence="6" id="KW-1185">Reference proteome</keyword>
<reference evidence="5" key="1">
    <citation type="submission" date="2023-03" db="EMBL/GenBank/DDBJ databases">
        <title>Massive genome expansion in bonnet fungi (Mycena s.s.) driven by repeated elements and novel gene families across ecological guilds.</title>
        <authorList>
            <consortium name="Lawrence Berkeley National Laboratory"/>
            <person name="Harder C.B."/>
            <person name="Miyauchi S."/>
            <person name="Viragh M."/>
            <person name="Kuo A."/>
            <person name="Thoen E."/>
            <person name="Andreopoulos B."/>
            <person name="Lu D."/>
            <person name="Skrede I."/>
            <person name="Drula E."/>
            <person name="Henrissat B."/>
            <person name="Morin E."/>
            <person name="Kohler A."/>
            <person name="Barry K."/>
            <person name="LaButti K."/>
            <person name="Morin E."/>
            <person name="Salamov A."/>
            <person name="Lipzen A."/>
            <person name="Mereny Z."/>
            <person name="Hegedus B."/>
            <person name="Baldrian P."/>
            <person name="Stursova M."/>
            <person name="Weitz H."/>
            <person name="Taylor A."/>
            <person name="Grigoriev I.V."/>
            <person name="Nagy L.G."/>
            <person name="Martin F."/>
            <person name="Kauserud H."/>
        </authorList>
    </citation>
    <scope>NUCLEOTIDE SEQUENCE</scope>
    <source>
        <strain evidence="5">9284</strain>
    </source>
</reference>